<dbReference type="AlphaFoldDB" id="A0A3D8PFE2"/>
<evidence type="ECO:0000256" key="8">
    <source>
        <dbReference type="ARBA" id="ARBA00038436"/>
    </source>
</evidence>
<evidence type="ECO:0000256" key="3">
    <source>
        <dbReference type="ARBA" id="ARBA00022475"/>
    </source>
</evidence>
<feature type="transmembrane region" description="Helical" evidence="9">
    <location>
        <begin position="20"/>
        <end position="44"/>
    </location>
</feature>
<reference evidence="12 13" key="1">
    <citation type="submission" date="2018-05" db="EMBL/GenBank/DDBJ databases">
        <title>Whole genome sequencing of Paracoccus thiocyanatus SST.</title>
        <authorList>
            <person name="Ghosh W."/>
            <person name="Rameez M.J."/>
            <person name="Roy C."/>
        </authorList>
    </citation>
    <scope>NUCLEOTIDE SEQUENCE [LARGE SCALE GENOMIC DNA]</scope>
    <source>
        <strain evidence="12 13">SST</strain>
    </source>
</reference>
<evidence type="ECO:0000313" key="12">
    <source>
        <dbReference type="EMBL" id="RDW14783.1"/>
    </source>
</evidence>
<evidence type="ECO:0000256" key="5">
    <source>
        <dbReference type="ARBA" id="ARBA00022692"/>
    </source>
</evidence>
<evidence type="ECO:0000313" key="13">
    <source>
        <dbReference type="Proteomes" id="UP000256679"/>
    </source>
</evidence>
<evidence type="ECO:0000256" key="4">
    <source>
        <dbReference type="ARBA" id="ARBA00022519"/>
    </source>
</evidence>
<gene>
    <name evidence="12" type="ORF">DIE28_01195</name>
</gene>
<dbReference type="GO" id="GO:0022857">
    <property type="term" value="F:transmembrane transporter activity"/>
    <property type="evidence" value="ECO:0007669"/>
    <property type="project" value="UniProtKB-UniRule"/>
</dbReference>
<comment type="subunit">
    <text evidence="9">The complex comprises the extracytoplasmic solute receptor protein and the two transmembrane proteins.</text>
</comment>
<evidence type="ECO:0000256" key="7">
    <source>
        <dbReference type="ARBA" id="ARBA00023136"/>
    </source>
</evidence>
<dbReference type="RefSeq" id="WP_115754307.1">
    <property type="nucleotide sequence ID" value="NZ_QFCQ01000003.1"/>
</dbReference>
<evidence type="ECO:0000256" key="1">
    <source>
        <dbReference type="ARBA" id="ARBA00004429"/>
    </source>
</evidence>
<dbReference type="PANTHER" id="PTHR35011:SF4">
    <property type="entry name" value="SLL1102 PROTEIN"/>
    <property type="match status" value="1"/>
</dbReference>
<keyword evidence="3" id="KW-1003">Cell membrane</keyword>
<dbReference type="Pfam" id="PF04290">
    <property type="entry name" value="DctQ"/>
    <property type="match status" value="1"/>
</dbReference>
<organism evidence="12 13">
    <name type="scientific">Paracoccus thiocyanatus</name>
    <dbReference type="NCBI Taxonomy" id="34006"/>
    <lineage>
        <taxon>Bacteria</taxon>
        <taxon>Pseudomonadati</taxon>
        <taxon>Pseudomonadota</taxon>
        <taxon>Alphaproteobacteria</taxon>
        <taxon>Rhodobacterales</taxon>
        <taxon>Paracoccaceae</taxon>
        <taxon>Paracoccus</taxon>
    </lineage>
</organism>
<feature type="transmembrane region" description="Helical" evidence="9">
    <location>
        <begin position="93"/>
        <end position="118"/>
    </location>
</feature>
<evidence type="ECO:0000256" key="2">
    <source>
        <dbReference type="ARBA" id="ARBA00022448"/>
    </source>
</evidence>
<protein>
    <recommendedName>
        <fullName evidence="9">TRAP transporter small permease protein</fullName>
    </recommendedName>
</protein>
<keyword evidence="5 9" id="KW-0812">Transmembrane</keyword>
<accession>A0A3D8PFE2</accession>
<feature type="transmembrane region" description="Helical" evidence="9">
    <location>
        <begin position="50"/>
        <end position="72"/>
    </location>
</feature>
<keyword evidence="2 9" id="KW-0813">Transport</keyword>
<feature type="transmembrane region" description="Helical" evidence="9">
    <location>
        <begin position="138"/>
        <end position="159"/>
    </location>
</feature>
<feature type="domain" description="Tripartite ATP-independent periplasmic transporters DctQ component" evidence="11">
    <location>
        <begin position="30"/>
        <end position="164"/>
    </location>
</feature>
<proteinExistence type="inferred from homology"/>
<keyword evidence="7 9" id="KW-0472">Membrane</keyword>
<dbReference type="PANTHER" id="PTHR35011">
    <property type="entry name" value="2,3-DIKETO-L-GULONATE TRAP TRANSPORTER SMALL PERMEASE PROTEIN YIAM"/>
    <property type="match status" value="1"/>
</dbReference>
<keyword evidence="6 9" id="KW-1133">Transmembrane helix</keyword>
<evidence type="ECO:0000256" key="10">
    <source>
        <dbReference type="SAM" id="MobiDB-lite"/>
    </source>
</evidence>
<dbReference type="EMBL" id="QFCQ01000003">
    <property type="protein sequence ID" value="RDW14783.1"/>
    <property type="molecule type" value="Genomic_DNA"/>
</dbReference>
<dbReference type="GO" id="GO:0005886">
    <property type="term" value="C:plasma membrane"/>
    <property type="evidence" value="ECO:0007669"/>
    <property type="project" value="UniProtKB-SubCell"/>
</dbReference>
<comment type="similarity">
    <text evidence="8 9">Belongs to the TRAP transporter small permease family.</text>
</comment>
<dbReference type="Proteomes" id="UP000256679">
    <property type="component" value="Unassembled WGS sequence"/>
</dbReference>
<evidence type="ECO:0000259" key="11">
    <source>
        <dbReference type="Pfam" id="PF04290"/>
    </source>
</evidence>
<sequence>MEQPDHLPQRDERHPLDRWLTLPAILLLIIVGATFYEVFCRYILTRPTIWANELSLMLSSIVFIAAGIYVMRRDEHLRISVLYDLSPPRLRRVFDAATLACTLVFCGTAIWFGGPTAWSALLRWERYGTAWNPPIPAIIQPLIVVAAAAMAIFAVLNFLRAWRRNDPARLASHGDVDNSPARTTAEGKVVLE</sequence>
<evidence type="ECO:0000256" key="9">
    <source>
        <dbReference type="RuleBase" id="RU369079"/>
    </source>
</evidence>
<dbReference type="InterPro" id="IPR055348">
    <property type="entry name" value="DctQ"/>
</dbReference>
<comment type="subcellular location">
    <subcellularLocation>
        <location evidence="1 9">Cell inner membrane</location>
        <topology evidence="1 9">Multi-pass membrane protein</topology>
    </subcellularLocation>
</comment>
<keyword evidence="4 9" id="KW-0997">Cell inner membrane</keyword>
<name>A0A3D8PFE2_9RHOB</name>
<comment type="function">
    <text evidence="9">Part of the tripartite ATP-independent periplasmic (TRAP) transport system.</text>
</comment>
<comment type="caution">
    <text evidence="12">The sequence shown here is derived from an EMBL/GenBank/DDBJ whole genome shotgun (WGS) entry which is preliminary data.</text>
</comment>
<dbReference type="InterPro" id="IPR007387">
    <property type="entry name" value="TRAP_DctQ"/>
</dbReference>
<keyword evidence="13" id="KW-1185">Reference proteome</keyword>
<evidence type="ECO:0000256" key="6">
    <source>
        <dbReference type="ARBA" id="ARBA00022989"/>
    </source>
</evidence>
<feature type="region of interest" description="Disordered" evidence="10">
    <location>
        <begin position="171"/>
        <end position="192"/>
    </location>
</feature>